<accession>A0A919SXW1</accession>
<evidence type="ECO:0000313" key="1">
    <source>
        <dbReference type="EMBL" id="GIM80716.1"/>
    </source>
</evidence>
<organism evidence="1 2">
    <name type="scientific">Winogradskya consettensis</name>
    <dbReference type="NCBI Taxonomy" id="113560"/>
    <lineage>
        <taxon>Bacteria</taxon>
        <taxon>Bacillati</taxon>
        <taxon>Actinomycetota</taxon>
        <taxon>Actinomycetes</taxon>
        <taxon>Micromonosporales</taxon>
        <taxon>Micromonosporaceae</taxon>
        <taxon>Winogradskya</taxon>
    </lineage>
</organism>
<dbReference type="Proteomes" id="UP000680865">
    <property type="component" value="Unassembled WGS sequence"/>
</dbReference>
<dbReference type="AlphaFoldDB" id="A0A919SXW1"/>
<protein>
    <submittedName>
        <fullName evidence="1">Uncharacterized protein</fullName>
    </submittedName>
</protein>
<gene>
    <name evidence="1" type="ORF">Aco04nite_72280</name>
</gene>
<evidence type="ECO:0000313" key="2">
    <source>
        <dbReference type="Proteomes" id="UP000680865"/>
    </source>
</evidence>
<sequence length="67" mass="7719">MCDYAEVMDYQVSVTVEQLAEWYVRLKGIADAHHGHPTGEHLKDLAQEVYEMVPSEWWATQPDAVRS</sequence>
<proteinExistence type="predicted"/>
<keyword evidence="2" id="KW-1185">Reference proteome</keyword>
<dbReference type="EMBL" id="BOQP01000043">
    <property type="protein sequence ID" value="GIM80716.1"/>
    <property type="molecule type" value="Genomic_DNA"/>
</dbReference>
<reference evidence="1" key="1">
    <citation type="submission" date="2021-03" db="EMBL/GenBank/DDBJ databases">
        <title>Whole genome shotgun sequence of Actinoplanes consettensis NBRC 14913.</title>
        <authorList>
            <person name="Komaki H."/>
            <person name="Tamura T."/>
        </authorList>
    </citation>
    <scope>NUCLEOTIDE SEQUENCE</scope>
    <source>
        <strain evidence="1">NBRC 14913</strain>
    </source>
</reference>
<comment type="caution">
    <text evidence="1">The sequence shown here is derived from an EMBL/GenBank/DDBJ whole genome shotgun (WGS) entry which is preliminary data.</text>
</comment>
<name>A0A919SXW1_9ACTN</name>